<keyword evidence="3" id="KW-0808">Transferase</keyword>
<evidence type="ECO:0000259" key="2">
    <source>
        <dbReference type="Pfam" id="PF13467"/>
    </source>
</evidence>
<feature type="region of interest" description="Disordered" evidence="1">
    <location>
        <begin position="1"/>
        <end position="23"/>
    </location>
</feature>
<dbReference type="RefSeq" id="WP_109795594.1">
    <property type="nucleotide sequence ID" value="NZ_PHIG01000054.1"/>
</dbReference>
<comment type="caution">
    <text evidence="3">The sequence shown here is derived from an EMBL/GenBank/DDBJ whole genome shotgun (WGS) entry which is preliminary data.</text>
</comment>
<dbReference type="AlphaFoldDB" id="A0A2M9FWF5"/>
<organism evidence="3 4">
    <name type="scientific">Minwuia thermotolerans</name>
    <dbReference type="NCBI Taxonomy" id="2056226"/>
    <lineage>
        <taxon>Bacteria</taxon>
        <taxon>Pseudomonadati</taxon>
        <taxon>Pseudomonadota</taxon>
        <taxon>Alphaproteobacteria</taxon>
        <taxon>Minwuiales</taxon>
        <taxon>Minwuiaceae</taxon>
        <taxon>Minwuia</taxon>
    </lineage>
</organism>
<protein>
    <submittedName>
        <fullName evidence="3">Aryl-sulfate sulfotransferase</fullName>
    </submittedName>
</protein>
<dbReference type="InterPro" id="IPR027373">
    <property type="entry name" value="RHH_dom"/>
</dbReference>
<proteinExistence type="predicted"/>
<feature type="domain" description="Ribbon-helix-helix" evidence="2">
    <location>
        <begin position="21"/>
        <end position="82"/>
    </location>
</feature>
<gene>
    <name evidence="3" type="ORF">CVT23_19995</name>
</gene>
<dbReference type="EMBL" id="PHIG01000054">
    <property type="protein sequence ID" value="PJK27769.1"/>
    <property type="molecule type" value="Genomic_DNA"/>
</dbReference>
<evidence type="ECO:0000313" key="3">
    <source>
        <dbReference type="EMBL" id="PJK27769.1"/>
    </source>
</evidence>
<reference evidence="3 4" key="1">
    <citation type="submission" date="2017-11" db="EMBL/GenBank/DDBJ databases">
        <title>Draft genome sequence of Rhizobiales bacterium SY3-13.</title>
        <authorList>
            <person name="Sun C."/>
        </authorList>
    </citation>
    <scope>NUCLEOTIDE SEQUENCE [LARGE SCALE GENOMIC DNA]</scope>
    <source>
        <strain evidence="3 4">SY3-13</strain>
    </source>
</reference>
<dbReference type="InterPro" id="IPR038268">
    <property type="entry name" value="RHH_sf"/>
</dbReference>
<dbReference type="OrthoDB" id="7477016at2"/>
<sequence>MKEHSQTPGGRRPRVPGTAVHKRSVRIAGHPTSISLEDAFWDALRELAEGREIKLSELVEEIDANRESQNLSSAIRVYLLETYRQALGAGGSAPRTEAGGGSTH</sequence>
<dbReference type="Gene3D" id="1.10.3990.20">
    <property type="entry name" value="protein bp1543"/>
    <property type="match status" value="1"/>
</dbReference>
<keyword evidence="4" id="KW-1185">Reference proteome</keyword>
<evidence type="ECO:0000313" key="4">
    <source>
        <dbReference type="Proteomes" id="UP000229498"/>
    </source>
</evidence>
<name>A0A2M9FWF5_9PROT</name>
<dbReference type="Pfam" id="PF13467">
    <property type="entry name" value="RHH_4"/>
    <property type="match status" value="1"/>
</dbReference>
<evidence type="ECO:0000256" key="1">
    <source>
        <dbReference type="SAM" id="MobiDB-lite"/>
    </source>
</evidence>
<dbReference type="Proteomes" id="UP000229498">
    <property type="component" value="Unassembled WGS sequence"/>
</dbReference>
<accession>A0A2M9FWF5</accession>
<dbReference type="GO" id="GO:0016740">
    <property type="term" value="F:transferase activity"/>
    <property type="evidence" value="ECO:0007669"/>
    <property type="project" value="UniProtKB-KW"/>
</dbReference>